<dbReference type="EMBL" id="BBPA01000019">
    <property type="protein sequence ID" value="GAL92128.1"/>
    <property type="molecule type" value="Genomic_DNA"/>
</dbReference>
<evidence type="ECO:0000313" key="2">
    <source>
        <dbReference type="Proteomes" id="UP000030321"/>
    </source>
</evidence>
<protein>
    <submittedName>
        <fullName evidence="1">Uncharacterized protein</fullName>
    </submittedName>
</protein>
<gene>
    <name evidence="1" type="ORF">N44_00416</name>
</gene>
<organism evidence="1 2">
    <name type="scientific">Microcystis aeruginosa NIES-44</name>
    <dbReference type="NCBI Taxonomy" id="449439"/>
    <lineage>
        <taxon>Bacteria</taxon>
        <taxon>Bacillati</taxon>
        <taxon>Cyanobacteriota</taxon>
        <taxon>Cyanophyceae</taxon>
        <taxon>Oscillatoriophycideae</taxon>
        <taxon>Chroococcales</taxon>
        <taxon>Microcystaceae</taxon>
        <taxon>Microcystis</taxon>
    </lineage>
</organism>
<dbReference type="RefSeq" id="WP_256377576.1">
    <property type="nucleotide sequence ID" value="NZ_BBPA01000019.1"/>
</dbReference>
<reference evidence="2" key="1">
    <citation type="journal article" date="2015" name="Genome">
        <title>Whole Genome Sequence of the Non-Microcystin-Producing Microcystis aeruginosa Strain NIES-44.</title>
        <authorList>
            <person name="Okano K."/>
            <person name="Miyata N."/>
            <person name="Ozaki Y."/>
        </authorList>
    </citation>
    <scope>NUCLEOTIDE SEQUENCE [LARGE SCALE GENOMIC DNA]</scope>
    <source>
        <strain evidence="2">NIES-44</strain>
    </source>
</reference>
<dbReference type="Proteomes" id="UP000030321">
    <property type="component" value="Unassembled WGS sequence"/>
</dbReference>
<sequence length="44" mass="5052">MTAFWIVGWRSIFSQKAIAIRFSIMVAFEDKTKESAQASTNRVK</sequence>
<dbReference type="AlphaFoldDB" id="A0A0A1VRN7"/>
<name>A0A0A1VRN7_MICAE</name>
<evidence type="ECO:0000313" key="1">
    <source>
        <dbReference type="EMBL" id="GAL92128.1"/>
    </source>
</evidence>
<accession>A0A0A1VRN7</accession>
<proteinExistence type="predicted"/>
<comment type="caution">
    <text evidence="1">The sequence shown here is derived from an EMBL/GenBank/DDBJ whole genome shotgun (WGS) entry which is preliminary data.</text>
</comment>